<protein>
    <recommendedName>
        <fullName evidence="4">Metallo-beta-lactamase domain-containing protein</fullName>
    </recommendedName>
</protein>
<feature type="region of interest" description="Disordered" evidence="1">
    <location>
        <begin position="1"/>
        <end position="21"/>
    </location>
</feature>
<evidence type="ECO:0000313" key="2">
    <source>
        <dbReference type="EMBL" id="GHA11512.1"/>
    </source>
</evidence>
<comment type="caution">
    <text evidence="2">The sequence shown here is derived from an EMBL/GenBank/DDBJ whole genome shotgun (WGS) entry which is preliminary data.</text>
</comment>
<accession>A0ABQ3CH30</accession>
<evidence type="ECO:0000256" key="1">
    <source>
        <dbReference type="SAM" id="MobiDB-lite"/>
    </source>
</evidence>
<evidence type="ECO:0000313" key="3">
    <source>
        <dbReference type="Proteomes" id="UP000653644"/>
    </source>
</evidence>
<evidence type="ECO:0008006" key="4">
    <source>
        <dbReference type="Google" id="ProtNLM"/>
    </source>
</evidence>
<reference evidence="3" key="1">
    <citation type="journal article" date="2019" name="Int. J. Syst. Evol. Microbiol.">
        <title>The Global Catalogue of Microorganisms (GCM) 10K type strain sequencing project: providing services to taxonomists for standard genome sequencing and annotation.</title>
        <authorList>
            <consortium name="The Broad Institute Genomics Platform"/>
            <consortium name="The Broad Institute Genome Sequencing Center for Infectious Disease"/>
            <person name="Wu L."/>
            <person name="Ma J."/>
        </authorList>
    </citation>
    <scope>NUCLEOTIDE SEQUENCE [LARGE SCALE GENOMIC DNA]</scope>
    <source>
        <strain evidence="3">JCM 4733</strain>
    </source>
</reference>
<name>A0ABQ3CH30_9ACTN</name>
<proteinExistence type="predicted"/>
<keyword evidence="3" id="KW-1185">Reference proteome</keyword>
<dbReference type="EMBL" id="BMVN01000004">
    <property type="protein sequence ID" value="GHA11512.1"/>
    <property type="molecule type" value="Genomic_DNA"/>
</dbReference>
<organism evidence="2 3">
    <name type="scientific">Streptomyces canarius</name>
    <dbReference type="NCBI Taxonomy" id="285453"/>
    <lineage>
        <taxon>Bacteria</taxon>
        <taxon>Bacillati</taxon>
        <taxon>Actinomycetota</taxon>
        <taxon>Actinomycetes</taxon>
        <taxon>Kitasatosporales</taxon>
        <taxon>Streptomycetaceae</taxon>
        <taxon>Streptomyces</taxon>
    </lineage>
</organism>
<dbReference type="SUPFAM" id="SSF56281">
    <property type="entry name" value="Metallo-hydrolase/oxidoreductase"/>
    <property type="match status" value="1"/>
</dbReference>
<dbReference type="Gene3D" id="3.60.15.10">
    <property type="entry name" value="Ribonuclease Z/Hydroxyacylglutathione hydrolase-like"/>
    <property type="match status" value="1"/>
</dbReference>
<sequence length="95" mass="10040">MSRSGEQASYPPAMPAGAPSRQLWVDAGPGTFAALRRHTDPARLTAVRISHLHAGHGADLPHRNLRLTACAVAHGSCARRTPTRITGANTPHTCT</sequence>
<dbReference type="InterPro" id="IPR036866">
    <property type="entry name" value="RibonucZ/Hydroxyglut_hydro"/>
</dbReference>
<gene>
    <name evidence="2" type="ORF">GCM10010345_14970</name>
</gene>
<dbReference type="Proteomes" id="UP000653644">
    <property type="component" value="Unassembled WGS sequence"/>
</dbReference>